<organism evidence="1 2">
    <name type="scientific">Pendulispora albinea</name>
    <dbReference type="NCBI Taxonomy" id="2741071"/>
    <lineage>
        <taxon>Bacteria</taxon>
        <taxon>Pseudomonadati</taxon>
        <taxon>Myxococcota</taxon>
        <taxon>Myxococcia</taxon>
        <taxon>Myxococcales</taxon>
        <taxon>Sorangiineae</taxon>
        <taxon>Pendulisporaceae</taxon>
        <taxon>Pendulispora</taxon>
    </lineage>
</organism>
<sequence length="78" mass="8542">MAGNGIPGVAGDLETALQLLRAAVKLAPPLLDWLHDLIEGRADPLSVRVKTILPELSQSRALQYELERREAEQRKGEG</sequence>
<dbReference type="Proteomes" id="UP001370348">
    <property type="component" value="Chromosome"/>
</dbReference>
<evidence type="ECO:0000313" key="1">
    <source>
        <dbReference type="EMBL" id="WXB14107.1"/>
    </source>
</evidence>
<reference evidence="1 2" key="1">
    <citation type="submission" date="2021-12" db="EMBL/GenBank/DDBJ databases">
        <title>Discovery of the Pendulisporaceae a myxobacterial family with distinct sporulation behavior and unique specialized metabolism.</title>
        <authorList>
            <person name="Garcia R."/>
            <person name="Popoff A."/>
            <person name="Bader C.D."/>
            <person name="Loehr J."/>
            <person name="Walesch S."/>
            <person name="Walt C."/>
            <person name="Boldt J."/>
            <person name="Bunk B."/>
            <person name="Haeckl F.J.F.P.J."/>
            <person name="Gunesch A.P."/>
            <person name="Birkelbach J."/>
            <person name="Nuebel U."/>
            <person name="Pietschmann T."/>
            <person name="Bach T."/>
            <person name="Mueller R."/>
        </authorList>
    </citation>
    <scope>NUCLEOTIDE SEQUENCE [LARGE SCALE GENOMIC DNA]</scope>
    <source>
        <strain evidence="1 2">MSr11954</strain>
    </source>
</reference>
<name>A0ABZ2LT56_9BACT</name>
<evidence type="ECO:0000313" key="2">
    <source>
        <dbReference type="Proteomes" id="UP001370348"/>
    </source>
</evidence>
<gene>
    <name evidence="1" type="ORF">LZC94_40540</name>
</gene>
<accession>A0ABZ2LT56</accession>
<dbReference type="EMBL" id="CP089984">
    <property type="protein sequence ID" value="WXB14107.1"/>
    <property type="molecule type" value="Genomic_DNA"/>
</dbReference>
<dbReference type="RefSeq" id="WP_394823725.1">
    <property type="nucleotide sequence ID" value="NZ_CP089984.1"/>
</dbReference>
<protein>
    <submittedName>
        <fullName evidence="1">Uncharacterized protein</fullName>
    </submittedName>
</protein>
<keyword evidence="2" id="KW-1185">Reference proteome</keyword>
<proteinExistence type="predicted"/>